<evidence type="ECO:0000256" key="3">
    <source>
        <dbReference type="ARBA" id="ARBA00020422"/>
    </source>
</evidence>
<accession>A0A0H3J3P6</accession>
<sequence length="86" mass="8948">MVTKEATVKSSTGLHARPATLLVKKASSFKSDVSLEYNGKKANIKSLIGVLSLGVTSNAVVKVTASGDDETLAAEEVAKLIESITE</sequence>
<dbReference type="PROSITE" id="PS00589">
    <property type="entry name" value="PTS_HPR_SER"/>
    <property type="match status" value="1"/>
</dbReference>
<reference evidence="8 9" key="3">
    <citation type="journal article" name="Genome Announc.">
        <title>Improved Draft Genome Sequence of Clostridium pasteurianum Strain ATCC 6013 (DSM 525) Using a Hybrid Next-Generation Sequencing Approach.</title>
        <authorList>
            <person name="Pyne M.E."/>
            <person name="Utturkar S."/>
            <person name="Brown S.D."/>
            <person name="Moo-Young M."/>
            <person name="Chung D.A."/>
            <person name="Chou C.P."/>
        </authorList>
    </citation>
    <scope>NUCLEOTIDE SEQUENCE [LARGE SCALE GENOMIC DNA]</scope>
    <source>
        <strain evidence="8 9">ATCC 6013</strain>
    </source>
</reference>
<dbReference type="PRINTS" id="PR00107">
    <property type="entry name" value="PHOSPHOCPHPR"/>
</dbReference>
<dbReference type="PANTHER" id="PTHR33705">
    <property type="entry name" value="PHOSPHOCARRIER PROTEIN HPR"/>
    <property type="match status" value="1"/>
</dbReference>
<dbReference type="InterPro" id="IPR000032">
    <property type="entry name" value="HPr-like"/>
</dbReference>
<keyword evidence="10" id="KW-1185">Reference proteome</keyword>
<dbReference type="eggNOG" id="COG1925">
    <property type="taxonomic scope" value="Bacteria"/>
</dbReference>
<organism evidence="7 10">
    <name type="scientific">Clostridium pasteurianum DSM 525 = ATCC 6013</name>
    <dbReference type="NCBI Taxonomy" id="1262449"/>
    <lineage>
        <taxon>Bacteria</taxon>
        <taxon>Bacillati</taxon>
        <taxon>Bacillota</taxon>
        <taxon>Clostridia</taxon>
        <taxon>Eubacteriales</taxon>
        <taxon>Clostridiaceae</taxon>
        <taxon>Clostridium</taxon>
    </lineage>
</organism>
<dbReference type="GO" id="GO:0016740">
    <property type="term" value="F:transferase activity"/>
    <property type="evidence" value="ECO:0007669"/>
    <property type="project" value="UniProtKB-KW"/>
</dbReference>
<dbReference type="Proteomes" id="UP000028042">
    <property type="component" value="Unassembled WGS sequence"/>
</dbReference>
<dbReference type="GO" id="GO:0005737">
    <property type="term" value="C:cytoplasm"/>
    <property type="evidence" value="ECO:0007669"/>
    <property type="project" value="UniProtKB-SubCell"/>
</dbReference>
<dbReference type="Proteomes" id="UP000030905">
    <property type="component" value="Chromosome"/>
</dbReference>
<evidence type="ECO:0000256" key="5">
    <source>
        <dbReference type="ARBA" id="ARBA00022683"/>
    </source>
</evidence>
<dbReference type="InterPro" id="IPR050399">
    <property type="entry name" value="HPr"/>
</dbReference>
<evidence type="ECO:0000259" key="6">
    <source>
        <dbReference type="PROSITE" id="PS51350"/>
    </source>
</evidence>
<evidence type="ECO:0000313" key="10">
    <source>
        <dbReference type="Proteomes" id="UP000030905"/>
    </source>
</evidence>
<dbReference type="EMBL" id="JPGY02000001">
    <property type="protein sequence ID" value="KRU11913.1"/>
    <property type="molecule type" value="Genomic_DNA"/>
</dbReference>
<dbReference type="PROSITE" id="PS00369">
    <property type="entry name" value="PTS_HPR_HIS"/>
    <property type="match status" value="1"/>
</dbReference>
<evidence type="ECO:0000313" key="8">
    <source>
        <dbReference type="EMBL" id="KRU11913.1"/>
    </source>
</evidence>
<comment type="subcellular location">
    <subcellularLocation>
        <location evidence="2">Cytoplasm</location>
    </subcellularLocation>
</comment>
<name>A0A0H3J3P6_CLOPA</name>
<dbReference type="RefSeq" id="WP_003442296.1">
    <property type="nucleotide sequence ID" value="NZ_ANZB01000002.1"/>
</dbReference>
<dbReference type="KEGG" id="cpat:CLPA_c20190"/>
<protein>
    <recommendedName>
        <fullName evidence="3">Phosphocarrier protein HPr</fullName>
    </recommendedName>
</protein>
<evidence type="ECO:0000313" key="7">
    <source>
        <dbReference type="EMBL" id="AJA52077.1"/>
    </source>
</evidence>
<dbReference type="KEGG" id="cpae:CPAST_c20190"/>
<dbReference type="InterPro" id="IPR035895">
    <property type="entry name" value="HPr-like_sf"/>
</dbReference>
<dbReference type="PROSITE" id="PS51350">
    <property type="entry name" value="PTS_HPR_DOM"/>
    <property type="match status" value="1"/>
</dbReference>
<dbReference type="SUPFAM" id="SSF55594">
    <property type="entry name" value="HPr-like"/>
    <property type="match status" value="1"/>
</dbReference>
<dbReference type="CDD" id="cd00367">
    <property type="entry name" value="PTS-HPr_like"/>
    <property type="match status" value="1"/>
</dbReference>
<dbReference type="EMBL" id="CP009268">
    <property type="protein sequence ID" value="AJA52077.1"/>
    <property type="molecule type" value="Genomic_DNA"/>
</dbReference>
<evidence type="ECO:0000313" key="9">
    <source>
        <dbReference type="Proteomes" id="UP000028042"/>
    </source>
</evidence>
<dbReference type="GO" id="GO:0009401">
    <property type="term" value="P:phosphoenolpyruvate-dependent sugar phosphotransferase system"/>
    <property type="evidence" value="ECO:0007669"/>
    <property type="project" value="UniProtKB-KW"/>
</dbReference>
<keyword evidence="4" id="KW-0963">Cytoplasm</keyword>
<proteinExistence type="predicted"/>
<evidence type="ECO:0000256" key="4">
    <source>
        <dbReference type="ARBA" id="ARBA00022490"/>
    </source>
</evidence>
<keyword evidence="5" id="KW-0598">Phosphotransferase system</keyword>
<dbReference type="AlphaFoldDB" id="A0A0H3J3P6"/>
<dbReference type="PATRIC" id="fig|1262449.3.peg.976"/>
<gene>
    <name evidence="7" type="primary">hpr</name>
    <name evidence="7" type="ORF">CLPA_c20190</name>
    <name evidence="8" type="ORF">CP6013_01160</name>
</gene>
<feature type="domain" description="HPr" evidence="6">
    <location>
        <begin position="1"/>
        <end position="86"/>
    </location>
</feature>
<reference evidence="8" key="2">
    <citation type="submission" date="2015-10" db="EMBL/GenBank/DDBJ databases">
        <title>Improved Draft Genome Sequence of Clostridium pasteurianum Strain ATCC 6013 (DSM 525) Using a Hybrid Next-Generation Sequencing Approach.</title>
        <authorList>
            <person name="Pyne M.E."/>
            <person name="Utturkar S.M."/>
            <person name="Brown S.D."/>
            <person name="Moo-Young M."/>
            <person name="Chung D.A."/>
            <person name="Chou P.C."/>
        </authorList>
    </citation>
    <scope>NUCLEOTIDE SEQUENCE</scope>
    <source>
        <strain evidence="8">ATCC 6013</strain>
    </source>
</reference>
<comment type="function">
    <text evidence="1">General (non sugar-specific) component of the phosphoenolpyruvate-dependent sugar phosphotransferase system (sugar PTS). This major carbohydrate active-transport system catalyzes the phosphorylation of incoming sugar substrates concomitantly with their translocation across the cell membrane. The phosphoryl group from phosphoenolpyruvate (PEP) is transferred to the phosphoryl carrier protein HPr by enzyme I. Phospho-HPr then transfers it to the PTS EIIA domain.</text>
</comment>
<dbReference type="NCBIfam" id="TIGR01003">
    <property type="entry name" value="PTS_HPr_family"/>
    <property type="match status" value="1"/>
</dbReference>
<dbReference type="PANTHER" id="PTHR33705:SF2">
    <property type="entry name" value="PHOSPHOCARRIER PROTEIN NPR"/>
    <property type="match status" value="1"/>
</dbReference>
<keyword evidence="8" id="KW-0808">Transferase</keyword>
<dbReference type="InterPro" id="IPR001020">
    <property type="entry name" value="PTS_HPr_His_P_site"/>
</dbReference>
<dbReference type="Gene3D" id="3.30.1340.10">
    <property type="entry name" value="HPr-like"/>
    <property type="match status" value="1"/>
</dbReference>
<dbReference type="GeneID" id="93074170"/>
<reference evidence="7 10" key="1">
    <citation type="journal article" date="2015" name="Genome Announc.">
        <title>Complete Genome Sequence of the Nitrogen-Fixing and Solvent-Producing Clostridium pasteurianum DSM 525.</title>
        <authorList>
            <person name="Poehlein A."/>
            <person name="Grosse-Honebrink A."/>
            <person name="Zhang Y."/>
            <person name="Minton N.P."/>
            <person name="Daniel R."/>
        </authorList>
    </citation>
    <scope>NUCLEOTIDE SEQUENCE [LARGE SCALE GENOMIC DNA]</scope>
    <source>
        <strain evidence="7">DSM 525</strain>
        <strain evidence="10">DSM 525 / ATCC 6013</strain>
    </source>
</reference>
<dbReference type="Pfam" id="PF00381">
    <property type="entry name" value="PTS-HPr"/>
    <property type="match status" value="1"/>
</dbReference>
<dbReference type="InterPro" id="IPR002114">
    <property type="entry name" value="PTS_HPr_Ser_P_site"/>
</dbReference>
<evidence type="ECO:0000256" key="2">
    <source>
        <dbReference type="ARBA" id="ARBA00004496"/>
    </source>
</evidence>
<evidence type="ECO:0000256" key="1">
    <source>
        <dbReference type="ARBA" id="ARBA00003681"/>
    </source>
</evidence>